<dbReference type="AlphaFoldDB" id="A0A840SR88"/>
<accession>A0A840SR88</accession>
<sequence>MRALLAGLLCIAGLAGAASAEDCTTLATQLEMNDCAARAFDAADADLNRTYGDVVARLADDPAGLGKLRAAERAWVAFRDAECGFAAKGVETGSIYPMILFACRQAMTEDRLATLKGYLVCPEGDLACPVPRQPD</sequence>
<keyword evidence="4" id="KW-1185">Reference proteome</keyword>
<feature type="chain" id="PRO_5032904170" evidence="1">
    <location>
        <begin position="21"/>
        <end position="135"/>
    </location>
</feature>
<dbReference type="RefSeq" id="WP_184149081.1">
    <property type="nucleotide sequence ID" value="NZ_JACHFM010000002.1"/>
</dbReference>
<dbReference type="Gene3D" id="1.20.1270.180">
    <property type="match status" value="1"/>
</dbReference>
<organism evidence="3 4">
    <name type="scientific">Amaricoccus macauensis</name>
    <dbReference type="NCBI Taxonomy" id="57001"/>
    <lineage>
        <taxon>Bacteria</taxon>
        <taxon>Pseudomonadati</taxon>
        <taxon>Pseudomonadota</taxon>
        <taxon>Alphaproteobacteria</taxon>
        <taxon>Rhodobacterales</taxon>
        <taxon>Paracoccaceae</taxon>
        <taxon>Amaricoccus</taxon>
    </lineage>
</organism>
<gene>
    <name evidence="3" type="ORF">HNP73_002302</name>
</gene>
<feature type="signal peptide" evidence="1">
    <location>
        <begin position="1"/>
        <end position="20"/>
    </location>
</feature>
<evidence type="ECO:0000313" key="3">
    <source>
        <dbReference type="EMBL" id="MBB5222366.1"/>
    </source>
</evidence>
<evidence type="ECO:0000256" key="1">
    <source>
        <dbReference type="SAM" id="SignalP"/>
    </source>
</evidence>
<dbReference type="Pfam" id="PF07007">
    <property type="entry name" value="LprI"/>
    <property type="match status" value="1"/>
</dbReference>
<reference evidence="3 4" key="1">
    <citation type="submission" date="2020-08" db="EMBL/GenBank/DDBJ databases">
        <title>Genomic Encyclopedia of Type Strains, Phase IV (KMG-IV): sequencing the most valuable type-strain genomes for metagenomic binning, comparative biology and taxonomic classification.</title>
        <authorList>
            <person name="Goeker M."/>
        </authorList>
    </citation>
    <scope>NUCLEOTIDE SEQUENCE [LARGE SCALE GENOMIC DNA]</scope>
    <source>
        <strain evidence="3 4">DSM 101730</strain>
    </source>
</reference>
<comment type="caution">
    <text evidence="3">The sequence shown here is derived from an EMBL/GenBank/DDBJ whole genome shotgun (WGS) entry which is preliminary data.</text>
</comment>
<evidence type="ECO:0000259" key="2">
    <source>
        <dbReference type="Pfam" id="PF07007"/>
    </source>
</evidence>
<dbReference type="EMBL" id="JACHFM010000002">
    <property type="protein sequence ID" value="MBB5222366.1"/>
    <property type="molecule type" value="Genomic_DNA"/>
</dbReference>
<feature type="domain" description="Lysozyme inhibitor LprI-like N-terminal" evidence="2">
    <location>
        <begin position="24"/>
        <end position="115"/>
    </location>
</feature>
<protein>
    <submittedName>
        <fullName evidence="3">Uncharacterized protein YecT (DUF1311 family)</fullName>
    </submittedName>
</protein>
<dbReference type="PANTHER" id="PTHR39176:SF1">
    <property type="entry name" value="PERIPLASMIC PROTEIN"/>
    <property type="match status" value="1"/>
</dbReference>
<keyword evidence="1" id="KW-0732">Signal</keyword>
<name>A0A840SR88_9RHOB</name>
<dbReference type="Proteomes" id="UP000549457">
    <property type="component" value="Unassembled WGS sequence"/>
</dbReference>
<evidence type="ECO:0000313" key="4">
    <source>
        <dbReference type="Proteomes" id="UP000549457"/>
    </source>
</evidence>
<dbReference type="PANTHER" id="PTHR39176">
    <property type="entry name" value="PERIPLASMIC PROTEIN-RELATED"/>
    <property type="match status" value="1"/>
</dbReference>
<dbReference type="InterPro" id="IPR009739">
    <property type="entry name" value="LprI-like_N"/>
</dbReference>
<proteinExistence type="predicted"/>